<dbReference type="GO" id="GO:0016323">
    <property type="term" value="C:basolateral plasma membrane"/>
    <property type="evidence" value="ECO:0007669"/>
    <property type="project" value="UniProtKB-SubCell"/>
</dbReference>
<feature type="transmembrane region" description="Helical" evidence="9">
    <location>
        <begin position="683"/>
        <end position="707"/>
    </location>
</feature>
<dbReference type="PRINTS" id="PR01231">
    <property type="entry name" value="HCO3TRNSPORT"/>
</dbReference>
<evidence type="ECO:0000256" key="8">
    <source>
        <dbReference type="ARBA" id="ARBA00023136"/>
    </source>
</evidence>
<dbReference type="Proteomes" id="UP000052976">
    <property type="component" value="Unassembled WGS sequence"/>
</dbReference>
<gene>
    <name evidence="13" type="ORF">N302_09869</name>
</gene>
<feature type="transmembrane region" description="Helical" evidence="9">
    <location>
        <begin position="642"/>
        <end position="662"/>
    </location>
</feature>
<organism evidence="13 14">
    <name type="scientific">Corvus brachyrhynchos</name>
    <name type="common">American crow</name>
    <dbReference type="NCBI Taxonomy" id="85066"/>
    <lineage>
        <taxon>Eukaryota</taxon>
        <taxon>Metazoa</taxon>
        <taxon>Chordata</taxon>
        <taxon>Craniata</taxon>
        <taxon>Vertebrata</taxon>
        <taxon>Euteleostomi</taxon>
        <taxon>Archelosauria</taxon>
        <taxon>Archosauria</taxon>
        <taxon>Dinosauria</taxon>
        <taxon>Saurischia</taxon>
        <taxon>Theropoda</taxon>
        <taxon>Coelurosauria</taxon>
        <taxon>Aves</taxon>
        <taxon>Neognathae</taxon>
        <taxon>Neoaves</taxon>
        <taxon>Telluraves</taxon>
        <taxon>Australaves</taxon>
        <taxon>Passeriformes</taxon>
        <taxon>Corvoidea</taxon>
        <taxon>Corvidae</taxon>
        <taxon>Corvus</taxon>
    </lineage>
</organism>
<dbReference type="NCBIfam" id="TIGR00834">
    <property type="entry name" value="ae"/>
    <property type="match status" value="1"/>
</dbReference>
<dbReference type="EMBL" id="KK719173">
    <property type="protein sequence ID" value="KFO61784.1"/>
    <property type="molecule type" value="Genomic_DNA"/>
</dbReference>
<dbReference type="AlphaFoldDB" id="A0A091EZP0"/>
<feature type="transmembrane region" description="Helical" evidence="9">
    <location>
        <begin position="820"/>
        <end position="849"/>
    </location>
</feature>
<feature type="transmembrane region" description="Helical" evidence="9">
    <location>
        <begin position="769"/>
        <end position="788"/>
    </location>
</feature>
<keyword evidence="6 9" id="KW-1133">Transmembrane helix</keyword>
<evidence type="ECO:0000256" key="7">
    <source>
        <dbReference type="ARBA" id="ARBA00023065"/>
    </source>
</evidence>
<dbReference type="InterPro" id="IPR013769">
    <property type="entry name" value="Band3_cytoplasmic_dom"/>
</dbReference>
<dbReference type="Gene3D" id="1.10.287.570">
    <property type="entry name" value="Helical hairpin bin"/>
    <property type="match status" value="1"/>
</dbReference>
<feature type="transmembrane region" description="Helical" evidence="9">
    <location>
        <begin position="421"/>
        <end position="439"/>
    </location>
</feature>
<feature type="region of interest" description="Disordered" evidence="10">
    <location>
        <begin position="256"/>
        <end position="303"/>
    </location>
</feature>
<dbReference type="PANTHER" id="PTHR11453:SF52">
    <property type="entry name" value="ANION EXCHANGE PROTEIN 4"/>
    <property type="match status" value="1"/>
</dbReference>
<dbReference type="InterPro" id="IPR003020">
    <property type="entry name" value="HCO3_transpt_euk"/>
</dbReference>
<dbReference type="SUPFAM" id="SSF55804">
    <property type="entry name" value="Phoshotransferase/anion transport protein"/>
    <property type="match status" value="1"/>
</dbReference>
<dbReference type="GO" id="GO:0051453">
    <property type="term" value="P:regulation of intracellular pH"/>
    <property type="evidence" value="ECO:0007669"/>
    <property type="project" value="TreeGrafter"/>
</dbReference>
<feature type="domain" description="Bicarbonate transporter-like transmembrane" evidence="11">
    <location>
        <begin position="309"/>
        <end position="869"/>
    </location>
</feature>
<dbReference type="STRING" id="85066.A0A091EZP0"/>
<proteinExistence type="inferred from homology"/>
<evidence type="ECO:0000256" key="4">
    <source>
        <dbReference type="ARBA" id="ARBA00022475"/>
    </source>
</evidence>
<reference evidence="13 14" key="1">
    <citation type="submission" date="2014-04" db="EMBL/GenBank/DDBJ databases">
        <title>Genome evolution of avian class.</title>
        <authorList>
            <person name="Zhang G."/>
            <person name="Li C."/>
        </authorList>
    </citation>
    <scope>NUCLEOTIDE SEQUENCE [LARGE SCALE GENOMIC DNA]</scope>
    <source>
        <strain evidence="13">BGI_N302</strain>
    </source>
</reference>
<feature type="transmembrane region" description="Helical" evidence="9">
    <location>
        <begin position="340"/>
        <end position="360"/>
    </location>
</feature>
<feature type="transmembrane region" description="Helical" evidence="9">
    <location>
        <begin position="743"/>
        <end position="762"/>
    </location>
</feature>
<keyword evidence="3 9" id="KW-0813">Transport</keyword>
<evidence type="ECO:0000256" key="10">
    <source>
        <dbReference type="SAM" id="MobiDB-lite"/>
    </source>
</evidence>
<feature type="transmembrane region" description="Helical" evidence="9">
    <location>
        <begin position="372"/>
        <end position="401"/>
    </location>
</feature>
<evidence type="ECO:0000256" key="1">
    <source>
        <dbReference type="ARBA" id="ARBA00004554"/>
    </source>
</evidence>
<accession>A0A091EZP0</accession>
<feature type="non-terminal residue" evidence="13">
    <location>
        <position position="872"/>
    </location>
</feature>
<dbReference type="InterPro" id="IPR003024">
    <property type="entry name" value="Na/HCO3_transpt"/>
</dbReference>
<feature type="domain" description="Band 3 cytoplasmic" evidence="12">
    <location>
        <begin position="1"/>
        <end position="253"/>
    </location>
</feature>
<comment type="similarity">
    <text evidence="2 9">Belongs to the anion exchanger (TC 2.A.31) family.</text>
</comment>
<dbReference type="Pfam" id="PF00955">
    <property type="entry name" value="HCO3_cotransp"/>
    <property type="match status" value="1"/>
</dbReference>
<dbReference type="InterPro" id="IPR016152">
    <property type="entry name" value="PTrfase/Anion_transptr"/>
</dbReference>
<feature type="transmembrane region" description="Helical" evidence="9">
    <location>
        <begin position="451"/>
        <end position="469"/>
    </location>
</feature>
<evidence type="ECO:0000256" key="5">
    <source>
        <dbReference type="ARBA" id="ARBA00022692"/>
    </source>
</evidence>
<dbReference type="InterPro" id="IPR011531">
    <property type="entry name" value="HCO3_transpt-like_TM_dom"/>
</dbReference>
<dbReference type="GO" id="GO:0005452">
    <property type="term" value="F:solute:inorganic anion antiporter activity"/>
    <property type="evidence" value="ECO:0007669"/>
    <property type="project" value="InterPro"/>
</dbReference>
<keyword evidence="4" id="KW-1003">Cell membrane</keyword>
<dbReference type="PANTHER" id="PTHR11453">
    <property type="entry name" value="ANION EXCHANGE PROTEIN"/>
    <property type="match status" value="1"/>
</dbReference>
<dbReference type="PRINTS" id="PR01232">
    <property type="entry name" value="NAHCO3TRSPRT"/>
</dbReference>
<sequence length="872" mass="96571">RWIKFEEKVEDGGERWSTPHVPALSLHSLFQLRTCLQKGTMLLDLDATSFKEIVDKALCGQPEEAELQPALRERLVALLLLQPQHQPTKSLLHLLAELGLSPCRGTAAWSWAGSSYCILNAQPRHPEYPAAASFSSQLRNRFKKKVLRGAEAAHVAVGEVEFLEKPFAAFIRLRCAVSLGSLAEVSLPSRFLFILLGPPKVKAYHEVGRAMATLLTDELFQRVARQAQHREDLIAGIAAFLDELIVLPPGKWDLSTRIPPPSHLPSPRRRTAVDPLDQQPHGNGDMTAAGDRASAGHPHSGEELERTGRLFGGLLRDIQRKAPWYGSDFSDALHPQCLSAVLYIYLATVTNAITFGGMLGDATANMQGVLESFLGTTFAGFIFCLFSGQPLTILSSTGPVLVFERLLFSFSQDHSLDYLEFRLWIGLWVAFFGVVLVATEASHLVRYFTRFTEEGFCALISLIFIYDSLKKMLSLADAFPINWHYPDETSTNLTPCRFAGHSSAGNDTSLPSPLATRQVQPLLPGRRVRHWEGLSRTQCLGRGGHLLGTSCHYVPDVTLISFLLFGGTFLFCTALKRFRSSRYFPVGVRKLVSDFAVILAILASCAVDAVLGLETPKLLVPSELKPTNPARGWIVFPFGANPWWVCLVSAVPAVLVTILIFMDQQITAVILNRREYKLQKGAGFHLDLLCVSLLMVVTSVTGLPWYVSATVISLAHMESLRKESETSAPGEHPEFLGIREQRLTGLAVFILMGVSVFMAPVLKHIPMPVLYGVFLHMGVTALNSIQLMDRVRLLLMPAKHQPDLAYLRHVPLRRVHLFTVIQLLCLALLWVLKSTMAAIIFPVMLLALVGIRKGLERIFSAHDLSWLDGPLP</sequence>
<feature type="transmembrane region" description="Helical" evidence="9">
    <location>
        <begin position="595"/>
        <end position="613"/>
    </location>
</feature>
<evidence type="ECO:0000313" key="13">
    <source>
        <dbReference type="EMBL" id="KFO61784.1"/>
    </source>
</evidence>
<comment type="subcellular location">
    <subcellularLocation>
        <location evidence="1">Basolateral cell membrane</location>
        <topology evidence="1">Multi-pass membrane protein</topology>
    </subcellularLocation>
    <subcellularLocation>
        <location evidence="9">Membrane</location>
        <topology evidence="9">Multi-pass membrane protein</topology>
    </subcellularLocation>
</comment>
<keyword evidence="5 9" id="KW-0812">Transmembrane</keyword>
<evidence type="ECO:0000256" key="2">
    <source>
        <dbReference type="ARBA" id="ARBA00010993"/>
    </source>
</evidence>
<feature type="non-terminal residue" evidence="13">
    <location>
        <position position="1"/>
    </location>
</feature>
<name>A0A091EZP0_CORBR</name>
<dbReference type="Gene3D" id="3.40.930.10">
    <property type="entry name" value="Mannitol-specific EII, Chain A"/>
    <property type="match status" value="1"/>
</dbReference>
<dbReference type="GO" id="GO:0008509">
    <property type="term" value="F:monoatomic anion transmembrane transporter activity"/>
    <property type="evidence" value="ECO:0007669"/>
    <property type="project" value="InterPro"/>
</dbReference>
<evidence type="ECO:0000256" key="9">
    <source>
        <dbReference type="RuleBase" id="RU362035"/>
    </source>
</evidence>
<protein>
    <recommendedName>
        <fullName evidence="9">Anion exchange protein</fullName>
    </recommendedName>
</protein>
<evidence type="ECO:0000259" key="12">
    <source>
        <dbReference type="Pfam" id="PF07565"/>
    </source>
</evidence>
<feature type="transmembrane region" description="Helical" evidence="9">
    <location>
        <begin position="557"/>
        <end position="575"/>
    </location>
</feature>
<evidence type="ECO:0000259" key="11">
    <source>
        <dbReference type="Pfam" id="PF00955"/>
    </source>
</evidence>
<keyword evidence="7 9" id="KW-0406">Ion transport</keyword>
<evidence type="ECO:0000313" key="14">
    <source>
        <dbReference type="Proteomes" id="UP000052976"/>
    </source>
</evidence>
<keyword evidence="14" id="KW-1185">Reference proteome</keyword>
<dbReference type="FunFam" id="1.10.287.570:FF:000001">
    <property type="entry name" value="Anion exchange protein"/>
    <property type="match status" value="1"/>
</dbReference>
<evidence type="ECO:0000256" key="6">
    <source>
        <dbReference type="ARBA" id="ARBA00022989"/>
    </source>
</evidence>
<dbReference type="GO" id="GO:0008510">
    <property type="term" value="F:sodium:bicarbonate symporter activity"/>
    <property type="evidence" value="ECO:0007669"/>
    <property type="project" value="TreeGrafter"/>
</dbReference>
<dbReference type="Pfam" id="PF07565">
    <property type="entry name" value="Band_3_cyto"/>
    <property type="match status" value="1"/>
</dbReference>
<evidence type="ECO:0000256" key="3">
    <source>
        <dbReference type="ARBA" id="ARBA00022448"/>
    </source>
</evidence>
<keyword evidence="8 9" id="KW-0472">Membrane</keyword>